<evidence type="ECO:0000313" key="3">
    <source>
        <dbReference type="Proteomes" id="UP001595846"/>
    </source>
</evidence>
<comment type="caution">
    <text evidence="2">The sequence shown here is derived from an EMBL/GenBank/DDBJ whole genome shotgun (WGS) entry which is preliminary data.</text>
</comment>
<feature type="region of interest" description="Disordered" evidence="1">
    <location>
        <begin position="192"/>
        <end position="268"/>
    </location>
</feature>
<dbReference type="Proteomes" id="UP001595846">
    <property type="component" value="Unassembled WGS sequence"/>
</dbReference>
<organism evidence="2 3">
    <name type="scientific">Halovivax cerinus</name>
    <dbReference type="NCBI Taxonomy" id="1487865"/>
    <lineage>
        <taxon>Archaea</taxon>
        <taxon>Methanobacteriati</taxon>
        <taxon>Methanobacteriota</taxon>
        <taxon>Stenosarchaea group</taxon>
        <taxon>Halobacteria</taxon>
        <taxon>Halobacteriales</taxon>
        <taxon>Natrialbaceae</taxon>
        <taxon>Halovivax</taxon>
    </lineage>
</organism>
<proteinExistence type="predicted"/>
<evidence type="ECO:0000256" key="1">
    <source>
        <dbReference type="SAM" id="MobiDB-lite"/>
    </source>
</evidence>
<dbReference type="GeneID" id="73901809"/>
<name>A0ABD5NQN0_9EURY</name>
<feature type="compositionally biased region" description="Low complexity" evidence="1">
    <location>
        <begin position="45"/>
        <end position="55"/>
    </location>
</feature>
<dbReference type="Gene3D" id="2.60.40.680">
    <property type="match status" value="1"/>
</dbReference>
<protein>
    <recommendedName>
        <fullName evidence="4">Cohesin domain-containing protein</fullName>
    </recommendedName>
</protein>
<feature type="compositionally biased region" description="Gly residues" evidence="1">
    <location>
        <begin position="202"/>
        <end position="212"/>
    </location>
</feature>
<gene>
    <name evidence="2" type="ORF">ACFOUR_10910</name>
</gene>
<keyword evidence="3" id="KW-1185">Reference proteome</keyword>
<dbReference type="RefSeq" id="WP_256532707.1">
    <property type="nucleotide sequence ID" value="NZ_CP101824.1"/>
</dbReference>
<feature type="region of interest" description="Disordered" evidence="1">
    <location>
        <begin position="37"/>
        <end position="74"/>
    </location>
</feature>
<dbReference type="AlphaFoldDB" id="A0ABD5NQN0"/>
<evidence type="ECO:0000313" key="2">
    <source>
        <dbReference type="EMBL" id="MFC3958874.1"/>
    </source>
</evidence>
<evidence type="ECO:0008006" key="4">
    <source>
        <dbReference type="Google" id="ProtNLM"/>
    </source>
</evidence>
<reference evidence="2 3" key="1">
    <citation type="journal article" date="2019" name="Int. J. Syst. Evol. Microbiol.">
        <title>The Global Catalogue of Microorganisms (GCM) 10K type strain sequencing project: providing services to taxonomists for standard genome sequencing and annotation.</title>
        <authorList>
            <consortium name="The Broad Institute Genomics Platform"/>
            <consortium name="The Broad Institute Genome Sequencing Center for Infectious Disease"/>
            <person name="Wu L."/>
            <person name="Ma J."/>
        </authorList>
    </citation>
    <scope>NUCLEOTIDE SEQUENCE [LARGE SCALE GENOMIC DNA]</scope>
    <source>
        <strain evidence="2 3">IBRC-M 10256</strain>
    </source>
</reference>
<accession>A0ABD5NQN0</accession>
<sequence>MTPQNSTPFRLLLVALAVTVAVGGVLAVPAAATNHATAIQPTPGPTAGDGPDVTTAASAVDRPATAEDQATPAPAATAADLRLEVVERTESTVTVSLSTTAEDTMAYAAGLAFNPAIVTVESVDGADFSAPYANVEDGTVTFTQSTVPDDAVDAPELARITFSVVDDGETTLAFVDDDTVVENVDAESIPLSTQGVTIDVDGGSGGLPGPGETGTDDERDSADVTVPETNGSAGDDATDDPAGDGSDGGSAGAGSPDSESVGGGDNGVPGFTPGVAAVAIVSCIGLLRSRSG</sequence>
<dbReference type="EMBL" id="JBHSAQ010000009">
    <property type="protein sequence ID" value="MFC3958874.1"/>
    <property type="molecule type" value="Genomic_DNA"/>
</dbReference>